<accession>A0A967BF09</accession>
<dbReference type="EMBL" id="WOTH01000064">
    <property type="protein sequence ID" value="NHO55322.1"/>
    <property type="molecule type" value="Genomic_DNA"/>
</dbReference>
<organism evidence="1 2">
    <name type="scientific">Acetobacter estunensis</name>
    <dbReference type="NCBI Taxonomy" id="104097"/>
    <lineage>
        <taxon>Bacteria</taxon>
        <taxon>Pseudomonadati</taxon>
        <taxon>Pseudomonadota</taxon>
        <taxon>Alphaproteobacteria</taxon>
        <taxon>Acetobacterales</taxon>
        <taxon>Acetobacteraceae</taxon>
        <taxon>Acetobacter</taxon>
    </lineage>
</organism>
<evidence type="ECO:0000313" key="1">
    <source>
        <dbReference type="EMBL" id="NHO55322.1"/>
    </source>
</evidence>
<sequence length="137" mass="15385">MPFFSLNLFYIVCLTRKNGMEENEKTWGVRGIPADIRQAVITQCQKDGTKVGEWLTLAIREKIKRDRNQSKAVALSEGMKPPVRLDDASAVLGLMERLQGMGIDAPDSMRKQATTLVRKCMTSVRRGQSVKQNEDSV</sequence>
<name>A0A967BF09_9PROT</name>
<reference evidence="1" key="1">
    <citation type="submission" date="2019-11" db="EMBL/GenBank/DDBJ databases">
        <title>Description of new Acetobacter species.</title>
        <authorList>
            <person name="Cleenwerck I."/>
            <person name="Sombolestani A.S."/>
        </authorList>
    </citation>
    <scope>NUCLEOTIDE SEQUENCE</scope>
    <source>
        <strain evidence="1">LMG 1626</strain>
    </source>
</reference>
<keyword evidence="2" id="KW-1185">Reference proteome</keyword>
<dbReference type="Proteomes" id="UP000597459">
    <property type="component" value="Unassembled WGS sequence"/>
</dbReference>
<protein>
    <submittedName>
        <fullName evidence="1">Uncharacterized protein</fullName>
    </submittedName>
</protein>
<dbReference type="RefSeq" id="WP_166318895.1">
    <property type="nucleotide sequence ID" value="NZ_WOTH01000064.1"/>
</dbReference>
<gene>
    <name evidence="1" type="ORF">GOB87_15495</name>
</gene>
<proteinExistence type="predicted"/>
<comment type="caution">
    <text evidence="1">The sequence shown here is derived from an EMBL/GenBank/DDBJ whole genome shotgun (WGS) entry which is preliminary data.</text>
</comment>
<dbReference type="AlphaFoldDB" id="A0A967BF09"/>
<evidence type="ECO:0000313" key="2">
    <source>
        <dbReference type="Proteomes" id="UP000597459"/>
    </source>
</evidence>